<evidence type="ECO:0000313" key="2">
    <source>
        <dbReference type="EMBL" id="KAF6358526.1"/>
    </source>
</evidence>
<proteinExistence type="predicted"/>
<evidence type="ECO:0000256" key="1">
    <source>
        <dbReference type="SAM" id="MobiDB-lite"/>
    </source>
</evidence>
<dbReference type="Proteomes" id="UP000558488">
    <property type="component" value="Unassembled WGS sequence"/>
</dbReference>
<comment type="caution">
    <text evidence="2">The sequence shown here is derived from an EMBL/GenBank/DDBJ whole genome shotgun (WGS) entry which is preliminary data.</text>
</comment>
<gene>
    <name evidence="2" type="ORF">mPipKuh1_010348</name>
</gene>
<dbReference type="EMBL" id="JACAGB010000006">
    <property type="protein sequence ID" value="KAF6358526.1"/>
    <property type="molecule type" value="Genomic_DNA"/>
</dbReference>
<feature type="compositionally biased region" description="Polar residues" evidence="1">
    <location>
        <begin position="91"/>
        <end position="102"/>
    </location>
</feature>
<feature type="region of interest" description="Disordered" evidence="1">
    <location>
        <begin position="86"/>
        <end position="106"/>
    </location>
</feature>
<sequence length="125" mass="14011">MPESGSELIISVIRSYLPNHCTIMPRAARGPIESLADEERNCKYDFIGYKSHRSPGNRDLLMSLQSPSLISERTSHLQTYPQQAICPENGEQISGSGSGNEKSCSRLEGERLRELIQSRVKQNTF</sequence>
<keyword evidence="3" id="KW-1185">Reference proteome</keyword>
<protein>
    <submittedName>
        <fullName evidence="2">Uncharacterized protein</fullName>
    </submittedName>
</protein>
<dbReference type="AlphaFoldDB" id="A0A7J7YA62"/>
<name>A0A7J7YA62_PIPKU</name>
<evidence type="ECO:0000313" key="3">
    <source>
        <dbReference type="Proteomes" id="UP000558488"/>
    </source>
</evidence>
<accession>A0A7J7YA62</accession>
<organism evidence="2 3">
    <name type="scientific">Pipistrellus kuhlii</name>
    <name type="common">Kuhl's pipistrelle</name>
    <dbReference type="NCBI Taxonomy" id="59472"/>
    <lineage>
        <taxon>Eukaryota</taxon>
        <taxon>Metazoa</taxon>
        <taxon>Chordata</taxon>
        <taxon>Craniata</taxon>
        <taxon>Vertebrata</taxon>
        <taxon>Euteleostomi</taxon>
        <taxon>Mammalia</taxon>
        <taxon>Eutheria</taxon>
        <taxon>Laurasiatheria</taxon>
        <taxon>Chiroptera</taxon>
        <taxon>Yangochiroptera</taxon>
        <taxon>Vespertilionidae</taxon>
        <taxon>Pipistrellus</taxon>
    </lineage>
</organism>
<reference evidence="2 3" key="1">
    <citation type="journal article" date="2020" name="Nature">
        <title>Six reference-quality genomes reveal evolution of bat adaptations.</title>
        <authorList>
            <person name="Jebb D."/>
            <person name="Huang Z."/>
            <person name="Pippel M."/>
            <person name="Hughes G.M."/>
            <person name="Lavrichenko K."/>
            <person name="Devanna P."/>
            <person name="Winkler S."/>
            <person name="Jermiin L.S."/>
            <person name="Skirmuntt E.C."/>
            <person name="Katzourakis A."/>
            <person name="Burkitt-Gray L."/>
            <person name="Ray D.A."/>
            <person name="Sullivan K.A.M."/>
            <person name="Roscito J.G."/>
            <person name="Kirilenko B.M."/>
            <person name="Davalos L.M."/>
            <person name="Corthals A.P."/>
            <person name="Power M.L."/>
            <person name="Jones G."/>
            <person name="Ransome R.D."/>
            <person name="Dechmann D.K.N."/>
            <person name="Locatelli A.G."/>
            <person name="Puechmaille S.J."/>
            <person name="Fedrigo O."/>
            <person name="Jarvis E.D."/>
            <person name="Hiller M."/>
            <person name="Vernes S.C."/>
            <person name="Myers E.W."/>
            <person name="Teeling E.C."/>
        </authorList>
    </citation>
    <scope>NUCLEOTIDE SEQUENCE [LARGE SCALE GENOMIC DNA]</scope>
    <source>
        <strain evidence="2">MPipKuh1</strain>
        <tissue evidence="2">Flight muscle</tissue>
    </source>
</reference>